<dbReference type="HOGENOM" id="CLU_101737_0_0_11"/>
<dbReference type="KEGG" id="ari:UM93_02830"/>
<feature type="compositionally biased region" description="Polar residues" evidence="1">
    <location>
        <begin position="206"/>
        <end position="215"/>
    </location>
</feature>
<dbReference type="STRING" id="1618207.UM93_02830"/>
<dbReference type="PATRIC" id="fig|1618207.4.peg.579"/>
<organism evidence="3 4">
    <name type="scientific">Psychromicrobium lacuslunae</name>
    <dbReference type="NCBI Taxonomy" id="1618207"/>
    <lineage>
        <taxon>Bacteria</taxon>
        <taxon>Bacillati</taxon>
        <taxon>Actinomycetota</taxon>
        <taxon>Actinomycetes</taxon>
        <taxon>Micrococcales</taxon>
        <taxon>Micrococcaceae</taxon>
        <taxon>Psychromicrobium</taxon>
    </lineage>
</organism>
<keyword evidence="2" id="KW-1133">Transmembrane helix</keyword>
<evidence type="ECO:0000256" key="1">
    <source>
        <dbReference type="SAM" id="MobiDB-lite"/>
    </source>
</evidence>
<proteinExistence type="predicted"/>
<dbReference type="OrthoDB" id="4967010at2"/>
<protein>
    <recommendedName>
        <fullName evidence="5">Cell division protein FtsL</fullName>
    </recommendedName>
</protein>
<name>A0A0D4C353_9MICC</name>
<evidence type="ECO:0008006" key="5">
    <source>
        <dbReference type="Google" id="ProtNLM"/>
    </source>
</evidence>
<feature type="transmembrane region" description="Helical" evidence="2">
    <location>
        <begin position="38"/>
        <end position="61"/>
    </location>
</feature>
<feature type="region of interest" description="Disordered" evidence="1">
    <location>
        <begin position="184"/>
        <end position="215"/>
    </location>
</feature>
<dbReference type="Proteomes" id="UP000061839">
    <property type="component" value="Chromosome"/>
</dbReference>
<evidence type="ECO:0000313" key="3">
    <source>
        <dbReference type="EMBL" id="AJT42835.1"/>
    </source>
</evidence>
<keyword evidence="2" id="KW-0812">Transmembrane</keyword>
<accession>A0A0D4C353</accession>
<dbReference type="AlphaFoldDB" id="A0A0D4C353"/>
<keyword evidence="4" id="KW-1185">Reference proteome</keyword>
<evidence type="ECO:0000313" key="4">
    <source>
        <dbReference type="Proteomes" id="UP000061839"/>
    </source>
</evidence>
<reference evidence="3 4" key="1">
    <citation type="journal article" date="2015" name="Genome Announc.">
        <title>Complete Genome Sequencing of Protease-Producing Novel Arthrobacter sp. Strain IHBB 11108 Using PacBio Single-Molecule Real-Time Sequencing Technology.</title>
        <authorList>
            <person name="Kiran S."/>
            <person name="Swarnkar M.K."/>
            <person name="Pal M."/>
            <person name="Thakur R."/>
            <person name="Tewari R."/>
            <person name="Singh A.K."/>
            <person name="Gulati A."/>
        </authorList>
    </citation>
    <scope>NUCLEOTIDE SEQUENCE [LARGE SCALE GENOMIC DNA]</scope>
    <source>
        <strain evidence="3 4">IHBB 11108</strain>
    </source>
</reference>
<dbReference type="EMBL" id="CP011005">
    <property type="protein sequence ID" value="AJT42835.1"/>
    <property type="molecule type" value="Genomic_DNA"/>
</dbReference>
<evidence type="ECO:0000256" key="2">
    <source>
        <dbReference type="SAM" id="Phobius"/>
    </source>
</evidence>
<gene>
    <name evidence="3" type="ORF">UM93_02830</name>
</gene>
<sequence length="215" mass="22269">MLSSVAPAAAASSPESLPSRQRTPLSLVAALPGRRRTPFVVFCFLALVAAMATVLVLNISVSSGQYELVQLNSAKDTLVKQNQALTQQVQNAQAPQNLAQKAQQLGMVAANSTGQINVNNQTISGSPKPAVKLATPAPLIAAPETESSTPVSVTTPVTAQQQANPLAPNALSNALPFLTSTTVPAIKQDTAKETPQPNLHGGSIPSPEQKTPNLN</sequence>
<keyword evidence="2" id="KW-0472">Membrane</keyword>